<comment type="caution">
    <text evidence="13">The sequence shown here is derived from an EMBL/GenBank/DDBJ whole genome shotgun (WGS) entry which is preliminary data.</text>
</comment>
<dbReference type="InterPro" id="IPR036388">
    <property type="entry name" value="WH-like_DNA-bd_sf"/>
</dbReference>
<dbReference type="SMART" id="SM00884">
    <property type="entry name" value="Cullin_Nedd8"/>
    <property type="match status" value="1"/>
</dbReference>
<dbReference type="GO" id="GO:0005634">
    <property type="term" value="C:nucleus"/>
    <property type="evidence" value="ECO:0007669"/>
    <property type="project" value="UniProtKB-SubCell"/>
</dbReference>
<dbReference type="InterPro" id="IPR045093">
    <property type="entry name" value="Cullin"/>
</dbReference>
<comment type="subcellular location">
    <subcellularLocation>
        <location evidence="1">Nucleus</location>
    </subcellularLocation>
</comment>
<dbReference type="SUPFAM" id="SSF75632">
    <property type="entry name" value="Cullin homology domain"/>
    <property type="match status" value="1"/>
</dbReference>
<evidence type="ECO:0000256" key="1">
    <source>
        <dbReference type="ARBA" id="ARBA00004123"/>
    </source>
</evidence>
<evidence type="ECO:0000256" key="10">
    <source>
        <dbReference type="PROSITE-ProRule" id="PRU00330"/>
    </source>
</evidence>
<keyword evidence="4" id="KW-1017">Isopeptide bond</keyword>
<dbReference type="EMBL" id="JAKMXF010000322">
    <property type="protein sequence ID" value="KAI6649054.1"/>
    <property type="molecule type" value="Genomic_DNA"/>
</dbReference>
<evidence type="ECO:0000313" key="14">
    <source>
        <dbReference type="Proteomes" id="UP001165289"/>
    </source>
</evidence>
<dbReference type="GO" id="GO:0031461">
    <property type="term" value="C:cullin-RING ubiquitin ligase complex"/>
    <property type="evidence" value="ECO:0007669"/>
    <property type="project" value="InterPro"/>
</dbReference>
<dbReference type="GO" id="GO:0007165">
    <property type="term" value="P:signal transduction"/>
    <property type="evidence" value="ECO:0007669"/>
    <property type="project" value="UniProtKB-ARBA"/>
</dbReference>
<dbReference type="InterPro" id="IPR036390">
    <property type="entry name" value="WH_DNA-bd_sf"/>
</dbReference>
<dbReference type="InterPro" id="IPR036317">
    <property type="entry name" value="Cullin_homology_sf"/>
</dbReference>
<evidence type="ECO:0000256" key="2">
    <source>
        <dbReference type="ARBA" id="ARBA00004906"/>
    </source>
</evidence>
<dbReference type="InterPro" id="IPR059120">
    <property type="entry name" value="Cullin-like_AB"/>
</dbReference>
<keyword evidence="8" id="KW-0539">Nucleus</keyword>
<name>A0AAV7JKM0_9METZ</name>
<evidence type="ECO:0000256" key="6">
    <source>
        <dbReference type="ARBA" id="ARBA00022786"/>
    </source>
</evidence>
<dbReference type="Proteomes" id="UP001165289">
    <property type="component" value="Unassembled WGS sequence"/>
</dbReference>
<evidence type="ECO:0000256" key="9">
    <source>
        <dbReference type="ARBA" id="ARBA00040451"/>
    </source>
</evidence>
<dbReference type="PROSITE" id="PS50069">
    <property type="entry name" value="CULLIN_2"/>
    <property type="match status" value="1"/>
</dbReference>
<evidence type="ECO:0000256" key="7">
    <source>
        <dbReference type="ARBA" id="ARBA00022843"/>
    </source>
</evidence>
<feature type="domain" description="Cullin family profile" evidence="12">
    <location>
        <begin position="397"/>
        <end position="631"/>
    </location>
</feature>
<dbReference type="InterPro" id="IPR016158">
    <property type="entry name" value="Cullin_homology"/>
</dbReference>
<gene>
    <name evidence="13" type="ORF">LOD99_6776</name>
</gene>
<keyword evidence="6" id="KW-0833">Ubl conjugation pathway</keyword>
<comment type="similarity">
    <text evidence="3 10 11">Belongs to the cullin family.</text>
</comment>
<keyword evidence="5" id="KW-0597">Phosphoprotein</keyword>
<comment type="pathway">
    <text evidence="2">Protein modification; protein ubiquitination.</text>
</comment>
<dbReference type="AlphaFoldDB" id="A0AAV7JKM0"/>
<evidence type="ECO:0000256" key="11">
    <source>
        <dbReference type="RuleBase" id="RU003829"/>
    </source>
</evidence>
<reference evidence="13 14" key="1">
    <citation type="journal article" date="2023" name="BMC Biol.">
        <title>The compact genome of the sponge Oopsacas minuta (Hexactinellida) is lacking key metazoan core genes.</title>
        <authorList>
            <person name="Santini S."/>
            <person name="Schenkelaars Q."/>
            <person name="Jourda C."/>
            <person name="Duchesne M."/>
            <person name="Belahbib H."/>
            <person name="Rocher C."/>
            <person name="Selva M."/>
            <person name="Riesgo A."/>
            <person name="Vervoort M."/>
            <person name="Leys S.P."/>
            <person name="Kodjabachian L."/>
            <person name="Le Bivic A."/>
            <person name="Borchiellini C."/>
            <person name="Claverie J.M."/>
            <person name="Renard E."/>
        </authorList>
    </citation>
    <scope>NUCLEOTIDE SEQUENCE [LARGE SCALE GENOMIC DNA]</scope>
    <source>
        <strain evidence="13">SPO-2</strain>
    </source>
</reference>
<dbReference type="Pfam" id="PF10557">
    <property type="entry name" value="Cullin_Nedd8"/>
    <property type="match status" value="1"/>
</dbReference>
<dbReference type="SUPFAM" id="SSF74788">
    <property type="entry name" value="Cullin repeat-like"/>
    <property type="match status" value="1"/>
</dbReference>
<evidence type="ECO:0000256" key="8">
    <source>
        <dbReference type="ARBA" id="ARBA00023242"/>
    </source>
</evidence>
<dbReference type="FunFam" id="1.20.1310.10:FF:000009">
    <property type="entry name" value="Cullin 5"/>
    <property type="match status" value="1"/>
</dbReference>
<dbReference type="InterPro" id="IPR001373">
    <property type="entry name" value="Cullin_N"/>
</dbReference>
<dbReference type="PANTHER" id="PTHR11932">
    <property type="entry name" value="CULLIN"/>
    <property type="match status" value="1"/>
</dbReference>
<dbReference type="InterPro" id="IPR016157">
    <property type="entry name" value="Cullin_CS"/>
</dbReference>
<dbReference type="FunFam" id="3.30.230.130:FF:000004">
    <property type="entry name" value="Cullin 5"/>
    <property type="match status" value="1"/>
</dbReference>
<dbReference type="GO" id="GO:0016567">
    <property type="term" value="P:protein ubiquitination"/>
    <property type="evidence" value="ECO:0007669"/>
    <property type="project" value="UniProtKB-ARBA"/>
</dbReference>
<accession>A0AAV7JKM0</accession>
<dbReference type="PROSITE" id="PS01256">
    <property type="entry name" value="CULLIN_1"/>
    <property type="match status" value="1"/>
</dbReference>
<evidence type="ECO:0000256" key="5">
    <source>
        <dbReference type="ARBA" id="ARBA00022553"/>
    </source>
</evidence>
<evidence type="ECO:0000256" key="3">
    <source>
        <dbReference type="ARBA" id="ARBA00006019"/>
    </source>
</evidence>
<dbReference type="GO" id="GO:0031625">
    <property type="term" value="F:ubiquitin protein ligase binding"/>
    <property type="evidence" value="ECO:0007669"/>
    <property type="project" value="InterPro"/>
</dbReference>
<dbReference type="Pfam" id="PF00888">
    <property type="entry name" value="Cullin"/>
    <property type="match status" value="1"/>
</dbReference>
<sequence length="773" mass="90338">MFHQEGIKFESKWENIALVAGKVLRQENIKKQEWWDLFQDISNVCNWDEKGAHKIHDELRQLIKQHINQIQESVLSNNDEASLLAAYIREWTRFFQQCNYLPLPFRVVEDAMRNKMAVATMKKDIDQSLIYKLMLQEWNDNIFHSIRDKIHGAAMRLVEMERSGESFDKQLVIGVRESYVNLSTDHTDPLRIYKEHFERKYLESTDNYYKAHASAYLASNGVLNYLKYADAKLAEEELRGKQYLETVKSIKSVELLKECLVRCLVDSFRDQILAECLKLITDNNIEYLRMMFMLIDRVPGAVSAILNHLEDYIYQAGLDDMRQCADTITTDPEKYVEELLKLFNRFSKLVAQAFNSDTRFLTSRDKAYKKVVNDTTVFKLELPTSRATTNKTAPESKCPELLALFCDQLLRKSPLSKKMTPQEIEEKLKNLLLVLKYVQNKDVFMKYHKSHLTRRLILEMSVDSELEENMVEWLRDIGMPVEFVNKLARMFQDIKVSEDLNQRFKENLHDQEPTTADSVNIKILNAAAWSRGSDYVPVALPTELDEYIPSVEEFYKKSHSGRKLQWHHLLSNGTVTFQNAVGTFELEVTTFQMSILFAFNQRPEDQISFESLKLATQLPDTELRRTLFSLVASAKLKLQVLKMSPAVKNAKDFDNSTNFFINQEFGIFRQGKLQKRAKLSLVGRLILTTEKAKKEEEEGIVQLRILRVQEAIVKILKMRKTVNNASLQTELVEILKNMFLPQKKMIKEQIEWLIEHKYMQRDEENINTFIYLA</sequence>
<proteinExistence type="inferred from homology"/>
<dbReference type="InterPro" id="IPR019559">
    <property type="entry name" value="Cullin_neddylation_domain"/>
</dbReference>
<dbReference type="Pfam" id="PF26557">
    <property type="entry name" value="Cullin_AB"/>
    <property type="match status" value="1"/>
</dbReference>
<dbReference type="FunFam" id="1.10.10.10:FF:000142">
    <property type="entry name" value="Cullin 5"/>
    <property type="match status" value="1"/>
</dbReference>
<evidence type="ECO:0000313" key="13">
    <source>
        <dbReference type="EMBL" id="KAI6649054.1"/>
    </source>
</evidence>
<evidence type="ECO:0000256" key="4">
    <source>
        <dbReference type="ARBA" id="ARBA00022499"/>
    </source>
</evidence>
<dbReference type="SUPFAM" id="SSF46785">
    <property type="entry name" value="Winged helix' DNA-binding domain"/>
    <property type="match status" value="1"/>
</dbReference>
<dbReference type="GO" id="GO:0006511">
    <property type="term" value="P:ubiquitin-dependent protein catabolic process"/>
    <property type="evidence" value="ECO:0007669"/>
    <property type="project" value="InterPro"/>
</dbReference>
<dbReference type="Gene3D" id="1.20.1310.10">
    <property type="entry name" value="Cullin Repeats"/>
    <property type="match status" value="4"/>
</dbReference>
<dbReference type="SMART" id="SM00182">
    <property type="entry name" value="CULLIN"/>
    <property type="match status" value="1"/>
</dbReference>
<dbReference type="Gene3D" id="1.10.10.10">
    <property type="entry name" value="Winged helix-like DNA-binding domain superfamily/Winged helix DNA-binding domain"/>
    <property type="match status" value="1"/>
</dbReference>
<dbReference type="FunFam" id="1.20.1310.10:FF:000014">
    <property type="entry name" value="Cullin 5"/>
    <property type="match status" value="1"/>
</dbReference>
<evidence type="ECO:0000259" key="12">
    <source>
        <dbReference type="PROSITE" id="PS50069"/>
    </source>
</evidence>
<dbReference type="Gene3D" id="3.30.230.130">
    <property type="entry name" value="Cullin, Chain C, Domain 2"/>
    <property type="match status" value="1"/>
</dbReference>
<protein>
    <recommendedName>
        <fullName evidence="9">Cullin-5</fullName>
    </recommendedName>
</protein>
<dbReference type="InterPro" id="IPR016159">
    <property type="entry name" value="Cullin_repeat-like_dom_sf"/>
</dbReference>
<keyword evidence="14" id="KW-1185">Reference proteome</keyword>
<keyword evidence="7" id="KW-0832">Ubl conjugation</keyword>
<organism evidence="13 14">
    <name type="scientific">Oopsacas minuta</name>
    <dbReference type="NCBI Taxonomy" id="111878"/>
    <lineage>
        <taxon>Eukaryota</taxon>
        <taxon>Metazoa</taxon>
        <taxon>Porifera</taxon>
        <taxon>Hexactinellida</taxon>
        <taxon>Hexasterophora</taxon>
        <taxon>Lyssacinosida</taxon>
        <taxon>Leucopsacidae</taxon>
        <taxon>Oopsacas</taxon>
    </lineage>
</organism>